<dbReference type="GO" id="GO:0032991">
    <property type="term" value="C:protein-containing complex"/>
    <property type="evidence" value="ECO:0000318"/>
    <property type="project" value="GO_Central"/>
</dbReference>
<keyword evidence="9" id="KW-1185">Reference proteome</keyword>
<keyword evidence="3 4" id="KW-1015">Disulfide bond</keyword>
<dbReference type="PANTHER" id="PTHR24044:SF420">
    <property type="entry name" value="DELTA AND NOTCH-LIKE EPIDERMAL GROWTH FACTOR-RELATED RECEPTOR ISOFORM X1"/>
    <property type="match status" value="1"/>
</dbReference>
<feature type="domain" description="EGF-like" evidence="6">
    <location>
        <begin position="52"/>
        <end position="84"/>
    </location>
</feature>
<dbReference type="KEGG" id="spu:100892364"/>
<dbReference type="SMART" id="SM00179">
    <property type="entry name" value="EGF_CA"/>
    <property type="match status" value="4"/>
</dbReference>
<dbReference type="GO" id="GO:0007157">
    <property type="term" value="P:heterophilic cell-cell adhesion via plasma membrane cell adhesion molecules"/>
    <property type="evidence" value="ECO:0000318"/>
    <property type="project" value="GO_Central"/>
</dbReference>
<evidence type="ECO:0000259" key="6">
    <source>
        <dbReference type="PROSITE" id="PS50026"/>
    </source>
</evidence>
<evidence type="ECO:0000256" key="2">
    <source>
        <dbReference type="ARBA" id="ARBA00022737"/>
    </source>
</evidence>
<dbReference type="EnsemblMetazoa" id="XM_030982532">
    <property type="protein sequence ID" value="XP_030838392"/>
    <property type="gene ID" value="LOC100892364"/>
</dbReference>
<reference evidence="9" key="1">
    <citation type="submission" date="2015-02" db="EMBL/GenBank/DDBJ databases">
        <title>Genome sequencing for Strongylocentrotus purpuratus.</title>
        <authorList>
            <person name="Murali S."/>
            <person name="Liu Y."/>
            <person name="Vee V."/>
            <person name="English A."/>
            <person name="Wang M."/>
            <person name="Skinner E."/>
            <person name="Han Y."/>
            <person name="Muzny D.M."/>
            <person name="Worley K.C."/>
            <person name="Gibbs R.A."/>
        </authorList>
    </citation>
    <scope>NUCLEOTIDE SEQUENCE</scope>
</reference>
<dbReference type="GO" id="GO:0005886">
    <property type="term" value="C:plasma membrane"/>
    <property type="evidence" value="ECO:0000318"/>
    <property type="project" value="GO_Central"/>
</dbReference>
<feature type="domain" description="EGF-like" evidence="6">
    <location>
        <begin position="184"/>
        <end position="216"/>
    </location>
</feature>
<accession>A0A7M7NRF7</accession>
<evidence type="ECO:0000256" key="4">
    <source>
        <dbReference type="PROSITE-ProRule" id="PRU00076"/>
    </source>
</evidence>
<dbReference type="InterPro" id="IPR013032">
    <property type="entry name" value="EGF-like_CS"/>
</dbReference>
<feature type="disulfide bond" evidence="4">
    <location>
        <begin position="74"/>
        <end position="83"/>
    </location>
</feature>
<feature type="disulfide bond" evidence="4">
    <location>
        <begin position="140"/>
        <end position="149"/>
    </location>
</feature>
<reference evidence="8" key="2">
    <citation type="submission" date="2021-01" db="UniProtKB">
        <authorList>
            <consortium name="EnsemblMetazoa"/>
        </authorList>
    </citation>
    <scope>IDENTIFICATION</scope>
</reference>
<dbReference type="InterPro" id="IPR001881">
    <property type="entry name" value="EGF-like_Ca-bd_dom"/>
</dbReference>
<dbReference type="Gene3D" id="2.10.25.10">
    <property type="entry name" value="Laminin"/>
    <property type="match status" value="7"/>
</dbReference>
<feature type="chain" id="PRO_5029590464" evidence="5">
    <location>
        <begin position="19"/>
        <end position="401"/>
    </location>
</feature>
<comment type="caution">
    <text evidence="4">Lacks conserved residue(s) required for the propagation of feature annotation.</text>
</comment>
<dbReference type="PROSITE" id="PS50026">
    <property type="entry name" value="EGF_3"/>
    <property type="match status" value="4"/>
</dbReference>
<evidence type="ECO:0000259" key="7">
    <source>
        <dbReference type="PROSITE" id="PS51034"/>
    </source>
</evidence>
<dbReference type="RefSeq" id="XP_030838392.1">
    <property type="nucleotide sequence ID" value="XM_030982532.1"/>
</dbReference>
<dbReference type="AlphaFoldDB" id="A0A7M7NRF7"/>
<dbReference type="PROSITE" id="PS51034">
    <property type="entry name" value="ZP_2"/>
    <property type="match status" value="1"/>
</dbReference>
<dbReference type="PROSITE" id="PS00022">
    <property type="entry name" value="EGF_1"/>
    <property type="match status" value="4"/>
</dbReference>
<dbReference type="GeneID" id="100892364"/>
<feature type="disulfide bond" evidence="4">
    <location>
        <begin position="254"/>
        <end position="264"/>
    </location>
</feature>
<dbReference type="GO" id="GO:0045197">
    <property type="term" value="P:establishment or maintenance of epithelial cell apical/basal polarity"/>
    <property type="evidence" value="ECO:0000318"/>
    <property type="project" value="GO_Central"/>
</dbReference>
<feature type="disulfide bond" evidence="4">
    <location>
        <begin position="273"/>
        <end position="282"/>
    </location>
</feature>
<dbReference type="PROSITE" id="PS01186">
    <property type="entry name" value="EGF_2"/>
    <property type="match status" value="4"/>
</dbReference>
<dbReference type="PANTHER" id="PTHR24044">
    <property type="entry name" value="NOTCH LIGAND FAMILY MEMBER"/>
    <property type="match status" value="1"/>
</dbReference>
<dbReference type="GO" id="GO:0005509">
    <property type="term" value="F:calcium ion binding"/>
    <property type="evidence" value="ECO:0007669"/>
    <property type="project" value="InterPro"/>
</dbReference>
<evidence type="ECO:0000313" key="8">
    <source>
        <dbReference type="EnsemblMetazoa" id="XP_030838392"/>
    </source>
</evidence>
<dbReference type="OrthoDB" id="442731at2759"/>
<evidence type="ECO:0000256" key="1">
    <source>
        <dbReference type="ARBA" id="ARBA00022536"/>
    </source>
</evidence>
<protein>
    <submittedName>
        <fullName evidence="8">Uncharacterized protein</fullName>
    </submittedName>
</protein>
<name>A0A7M7NRF7_STRPU</name>
<dbReference type="InterPro" id="IPR000742">
    <property type="entry name" value="EGF"/>
</dbReference>
<keyword evidence="5" id="KW-0732">Signal</keyword>
<dbReference type="SUPFAM" id="SSF57196">
    <property type="entry name" value="EGF/Laminin"/>
    <property type="match status" value="4"/>
</dbReference>
<dbReference type="Proteomes" id="UP000007110">
    <property type="component" value="Unassembled WGS sequence"/>
</dbReference>
<feature type="disulfide bond" evidence="4">
    <location>
        <begin position="206"/>
        <end position="215"/>
    </location>
</feature>
<keyword evidence="2" id="KW-0677">Repeat</keyword>
<feature type="domain" description="EGF-like" evidence="6">
    <location>
        <begin position="250"/>
        <end position="283"/>
    </location>
</feature>
<dbReference type="SMART" id="SM00181">
    <property type="entry name" value="EGF"/>
    <property type="match status" value="8"/>
</dbReference>
<dbReference type="InterPro" id="IPR001507">
    <property type="entry name" value="ZP_dom"/>
</dbReference>
<evidence type="ECO:0000256" key="3">
    <source>
        <dbReference type="ARBA" id="ARBA00023157"/>
    </source>
</evidence>
<sequence>MIPYLYIILSCFTISGIARRIVLCEPSDCHNEGTCVGDKCVCAEGFRGSFCEIDKCDEINCRNDGICAQGSCICLPGFAGNRCQRKLTCGSSDPCHNEGACVDENCVCAEGFRGNFCQIDKCDKIECLNDGTCAQGSCTCPEGFAGNRCQRKLTCGSSDPCHNEGACVDEKCVCAEGFRGNFCQIDKCDKIDCLNDGTCEQGSCTCPEGFAGNRCQRKLTCGSSDPCHNEGTCVDENCVCAEGFRGNFCQIDKCNNRCRNGGTCEQAQGSCTCPAGFAGRRCQDKLTSVECGSSSMTVNIDQGLVIGKASDVHFRDQSCSGEYSSIPNEITLTTDYSQCGTSFEEDETTITFTNVITYAKPNPEDGTDITREYQLQVKVECCLNKEEDVDGTFKFQQARAP</sequence>
<dbReference type="PRINTS" id="PR00011">
    <property type="entry name" value="EGFLAMININ"/>
</dbReference>
<evidence type="ECO:0000256" key="5">
    <source>
        <dbReference type="SAM" id="SignalP"/>
    </source>
</evidence>
<organism evidence="8 9">
    <name type="scientific">Strongylocentrotus purpuratus</name>
    <name type="common">Purple sea urchin</name>
    <dbReference type="NCBI Taxonomy" id="7668"/>
    <lineage>
        <taxon>Eukaryota</taxon>
        <taxon>Metazoa</taxon>
        <taxon>Echinodermata</taxon>
        <taxon>Eleutherozoa</taxon>
        <taxon>Echinozoa</taxon>
        <taxon>Echinoidea</taxon>
        <taxon>Euechinoidea</taxon>
        <taxon>Echinacea</taxon>
        <taxon>Camarodonta</taxon>
        <taxon>Echinidea</taxon>
        <taxon>Strongylocentrotidae</taxon>
        <taxon>Strongylocentrotus</taxon>
    </lineage>
</organism>
<dbReference type="Pfam" id="PF12661">
    <property type="entry name" value="hEGF"/>
    <property type="match status" value="3"/>
</dbReference>
<keyword evidence="1 4" id="KW-0245">EGF-like domain</keyword>
<dbReference type="Pfam" id="PF25024">
    <property type="entry name" value="EGF_TEN"/>
    <property type="match status" value="1"/>
</dbReference>
<dbReference type="InParanoid" id="A0A7M7NRF7"/>
<dbReference type="Gene3D" id="2.60.40.3210">
    <property type="entry name" value="Zona pellucida, ZP-N domain"/>
    <property type="match status" value="1"/>
</dbReference>
<proteinExistence type="predicted"/>
<feature type="signal peptide" evidence="5">
    <location>
        <begin position="1"/>
        <end position="18"/>
    </location>
</feature>
<feature type="domain" description="EGF-like" evidence="6">
    <location>
        <begin position="118"/>
        <end position="150"/>
    </location>
</feature>
<feature type="domain" description="ZP" evidence="7">
    <location>
        <begin position="290"/>
        <end position="401"/>
    </location>
</feature>
<dbReference type="InterPro" id="IPR050906">
    <property type="entry name" value="Notch_signaling"/>
</dbReference>
<evidence type="ECO:0000313" key="9">
    <source>
        <dbReference type="Proteomes" id="UP000007110"/>
    </source>
</evidence>
<dbReference type="OMA" id="SDPCHNE"/>